<accession>A0A5B7CVE1</accession>
<proteinExistence type="predicted"/>
<protein>
    <submittedName>
        <fullName evidence="2">Uncharacterized protein</fullName>
    </submittedName>
</protein>
<dbReference type="EMBL" id="VSRR010000275">
    <property type="protein sequence ID" value="MPC13350.1"/>
    <property type="molecule type" value="Genomic_DNA"/>
</dbReference>
<feature type="region of interest" description="Disordered" evidence="1">
    <location>
        <begin position="48"/>
        <end position="79"/>
    </location>
</feature>
<dbReference type="AlphaFoldDB" id="A0A5B7CVE1"/>
<dbReference type="Proteomes" id="UP000324222">
    <property type="component" value="Unassembled WGS sequence"/>
</dbReference>
<name>A0A5B7CVE1_PORTR</name>
<keyword evidence="3" id="KW-1185">Reference proteome</keyword>
<feature type="compositionally biased region" description="Low complexity" evidence="1">
    <location>
        <begin position="131"/>
        <end position="143"/>
    </location>
</feature>
<feature type="compositionally biased region" description="Polar residues" evidence="1">
    <location>
        <begin position="62"/>
        <end position="79"/>
    </location>
</feature>
<evidence type="ECO:0000313" key="3">
    <source>
        <dbReference type="Proteomes" id="UP000324222"/>
    </source>
</evidence>
<evidence type="ECO:0000313" key="2">
    <source>
        <dbReference type="EMBL" id="MPC13350.1"/>
    </source>
</evidence>
<comment type="caution">
    <text evidence="2">The sequence shown here is derived from an EMBL/GenBank/DDBJ whole genome shotgun (WGS) entry which is preliminary data.</text>
</comment>
<gene>
    <name evidence="2" type="ORF">E2C01_006082</name>
</gene>
<reference evidence="2 3" key="1">
    <citation type="submission" date="2019-05" db="EMBL/GenBank/DDBJ databases">
        <title>Another draft genome of Portunus trituberculatus and its Hox gene families provides insights of decapod evolution.</title>
        <authorList>
            <person name="Jeong J.-H."/>
            <person name="Song I."/>
            <person name="Kim S."/>
            <person name="Choi T."/>
            <person name="Kim D."/>
            <person name="Ryu S."/>
            <person name="Kim W."/>
        </authorList>
    </citation>
    <scope>NUCLEOTIDE SEQUENCE [LARGE SCALE GENOMIC DNA]</scope>
    <source>
        <tissue evidence="2">Muscle</tissue>
    </source>
</reference>
<feature type="region of interest" description="Disordered" evidence="1">
    <location>
        <begin position="124"/>
        <end position="143"/>
    </location>
</feature>
<organism evidence="2 3">
    <name type="scientific">Portunus trituberculatus</name>
    <name type="common">Swimming crab</name>
    <name type="synonym">Neptunus trituberculatus</name>
    <dbReference type="NCBI Taxonomy" id="210409"/>
    <lineage>
        <taxon>Eukaryota</taxon>
        <taxon>Metazoa</taxon>
        <taxon>Ecdysozoa</taxon>
        <taxon>Arthropoda</taxon>
        <taxon>Crustacea</taxon>
        <taxon>Multicrustacea</taxon>
        <taxon>Malacostraca</taxon>
        <taxon>Eumalacostraca</taxon>
        <taxon>Eucarida</taxon>
        <taxon>Decapoda</taxon>
        <taxon>Pleocyemata</taxon>
        <taxon>Brachyura</taxon>
        <taxon>Eubrachyura</taxon>
        <taxon>Portunoidea</taxon>
        <taxon>Portunidae</taxon>
        <taxon>Portuninae</taxon>
        <taxon>Portunus</taxon>
    </lineage>
</organism>
<sequence>MTCNAYTQHRKQEATLPACQHGRLWKGPAEGGWCRRLGEATARDEWRGEAAGMSGKHDHDTQGCTLQQPTQAKPNFPFSHNSHSAYSSPLFLPPPLSLSLSLLPSPFLSSATPPHLYLSFPTPCNNHDGQVRQGTRGRQVRVG</sequence>
<evidence type="ECO:0000256" key="1">
    <source>
        <dbReference type="SAM" id="MobiDB-lite"/>
    </source>
</evidence>